<dbReference type="EMBL" id="JAPFFF010000012">
    <property type="protein sequence ID" value="KAK8875379.1"/>
    <property type="molecule type" value="Genomic_DNA"/>
</dbReference>
<feature type="region of interest" description="Disordered" evidence="1">
    <location>
        <begin position="77"/>
        <end position="116"/>
    </location>
</feature>
<reference evidence="2 3" key="1">
    <citation type="submission" date="2024-04" db="EMBL/GenBank/DDBJ databases">
        <title>Tritrichomonas musculus Genome.</title>
        <authorList>
            <person name="Alves-Ferreira E."/>
            <person name="Grigg M."/>
            <person name="Lorenzi H."/>
            <person name="Galac M."/>
        </authorList>
    </citation>
    <scope>NUCLEOTIDE SEQUENCE [LARGE SCALE GENOMIC DNA]</scope>
    <source>
        <strain evidence="2 3">EAF2021</strain>
    </source>
</reference>
<organism evidence="2 3">
    <name type="scientific">Tritrichomonas musculus</name>
    <dbReference type="NCBI Taxonomy" id="1915356"/>
    <lineage>
        <taxon>Eukaryota</taxon>
        <taxon>Metamonada</taxon>
        <taxon>Parabasalia</taxon>
        <taxon>Tritrichomonadida</taxon>
        <taxon>Tritrichomonadidae</taxon>
        <taxon>Tritrichomonas</taxon>
    </lineage>
</organism>
<comment type="caution">
    <text evidence="2">The sequence shown here is derived from an EMBL/GenBank/DDBJ whole genome shotgun (WGS) entry which is preliminary data.</text>
</comment>
<gene>
    <name evidence="2" type="ORF">M9Y10_005544</name>
</gene>
<evidence type="ECO:0000256" key="1">
    <source>
        <dbReference type="SAM" id="MobiDB-lite"/>
    </source>
</evidence>
<evidence type="ECO:0000313" key="3">
    <source>
        <dbReference type="Proteomes" id="UP001470230"/>
    </source>
</evidence>
<name>A0ABR2JCB3_9EUKA</name>
<feature type="compositionally biased region" description="Polar residues" evidence="1">
    <location>
        <begin position="77"/>
        <end position="90"/>
    </location>
</feature>
<keyword evidence="3" id="KW-1185">Reference proteome</keyword>
<protein>
    <submittedName>
        <fullName evidence="2">Uncharacterized protein</fullName>
    </submittedName>
</protein>
<sequence length="208" mass="23676">MENISIILHIPGQQPLRVIVNSHETSQVLEQYLEGERPHTFFYKDIPICPAFTFKWFGITDGTDIYAGLSPSESSINDDNNYQRSNSSHLSPIAPPIKNGKKAKRKQVKKSLESTNRIPSLSDINQENARIKDQFFRKVEGTVVCYRKIMKRFTHMSANEPVRQHNQIPTIMPNLSPSQPSTNELPKIWNDDDGNINYSTIQSPISPP</sequence>
<evidence type="ECO:0000313" key="2">
    <source>
        <dbReference type="EMBL" id="KAK8875379.1"/>
    </source>
</evidence>
<proteinExistence type="predicted"/>
<accession>A0ABR2JCB3</accession>
<feature type="compositionally biased region" description="Basic residues" evidence="1">
    <location>
        <begin position="99"/>
        <end position="109"/>
    </location>
</feature>
<dbReference type="Proteomes" id="UP001470230">
    <property type="component" value="Unassembled WGS sequence"/>
</dbReference>